<dbReference type="RefSeq" id="WP_190240569.1">
    <property type="nucleotide sequence ID" value="NZ_QFGA01000002.1"/>
</dbReference>
<reference evidence="3 4" key="1">
    <citation type="journal article" date="2018" name="Environ. Microbiol.">
        <title>Novel energy conservation strategies and behaviour of Pelotomaculum schinkii driving syntrophic propionate catabolism.</title>
        <authorList>
            <person name="Hidalgo-Ahumada C.A.P."/>
            <person name="Nobu M.K."/>
            <person name="Narihiro T."/>
            <person name="Tamaki H."/>
            <person name="Liu W.T."/>
            <person name="Kamagata Y."/>
            <person name="Stams A.J.M."/>
            <person name="Imachi H."/>
            <person name="Sousa D.Z."/>
        </authorList>
    </citation>
    <scope>NUCLEOTIDE SEQUENCE [LARGE SCALE GENOMIC DNA]</scope>
    <source>
        <strain evidence="3 4">HH</strain>
    </source>
</reference>
<dbReference type="PANTHER" id="PTHR12736:SF7">
    <property type="entry name" value="LANC-LIKE PROTEIN 3"/>
    <property type="match status" value="1"/>
</dbReference>
<sequence>MIDVDITEKLILPSDVELTRVTDINQERLTGIAFDKDDWILTRPGSRSPSSVVSDALAQLLDQFRGGTRIVDAVIAYGKRAEKDSQELLDEVWPPLNRFIQAKWLVPEGSLLATPLNPWYSNGANLAGLTLLRCLRVREDSQVYQARSSAGEYLAVKILDERSTPNAGALLSAEACILQHLGGSPSPAFIDLTAQGSRHVLMMEWCIGVPITAAARPHYEGPAKVARCQIHQLLVSLLESYTSIHSSGVLHGDVHPENAIVDSDGRTRLIDFGLAQFIGKPREKLLRGGVPEYMDPELAQALLDDGPRPETTIQSEQYSLAALCYKLATGCAYLNFPKERGEFLKAVVELTPLPFTAHGTPAWPELEEILVKALSKDPALRFTSTSDMATRIAQLNILPKLPVPEMSRSSACASAPFVAQVERRLHVGQRIYSQGVAAGPRATIMTGAAGIAYYLLRIAILSASPDLLAAADQWTERAGQLAAHQRGIYDPSSGATEGVIGKISPFHTDAGIALMRGLVAEARNDLSGLVMAVRAFIQLTGRPCAAIDPTLGCASVLIGSALLARALQNTEGKSDITSKASSDLDTHADKILRYVWEKLDRCGPVGHESSVRYTGVAHGWAGLLYATLMWSEVAGAPLPASVERRLFELASLCLPEGRGLVWPIEGRSTYREVMRGWCHGAPGHVHLWNAAHRILGSREYYDMAIKAAWSTFDFAGGGASICCGEAGRVFALLSMYRHSGDPAWLYRAKERAMRAVSQVNLNGDRAFENSLYKGELGVALAIRELEYPEDALHPVFEVAPRI</sequence>
<name>A0A4Y7RA34_9FIRM</name>
<dbReference type="GO" id="GO:0004674">
    <property type="term" value="F:protein serine/threonine kinase activity"/>
    <property type="evidence" value="ECO:0007669"/>
    <property type="project" value="UniProtKB-EC"/>
</dbReference>
<feature type="binding site" evidence="1">
    <location>
        <position position="678"/>
    </location>
    <ligand>
        <name>Zn(2+)</name>
        <dbReference type="ChEBI" id="CHEBI:29105"/>
    </ligand>
</feature>
<dbReference type="Pfam" id="PF00069">
    <property type="entry name" value="Pkinase"/>
    <property type="match status" value="1"/>
</dbReference>
<dbReference type="SUPFAM" id="SSF56112">
    <property type="entry name" value="Protein kinase-like (PK-like)"/>
    <property type="match status" value="1"/>
</dbReference>
<dbReference type="Gene3D" id="1.50.10.10">
    <property type="match status" value="1"/>
</dbReference>
<dbReference type="SUPFAM" id="SSF158745">
    <property type="entry name" value="LanC-like"/>
    <property type="match status" value="1"/>
</dbReference>
<dbReference type="EMBL" id="QFGA01000002">
    <property type="protein sequence ID" value="TEB05569.1"/>
    <property type="molecule type" value="Genomic_DNA"/>
</dbReference>
<feature type="domain" description="Protein kinase" evidence="2">
    <location>
        <begin position="129"/>
        <end position="401"/>
    </location>
</feature>
<keyword evidence="1" id="KW-0479">Metal-binding</keyword>
<dbReference type="PROSITE" id="PS50011">
    <property type="entry name" value="PROTEIN_KINASE_DOM"/>
    <property type="match status" value="1"/>
</dbReference>
<evidence type="ECO:0000259" key="2">
    <source>
        <dbReference type="PROSITE" id="PS50011"/>
    </source>
</evidence>
<dbReference type="Proteomes" id="UP000298324">
    <property type="component" value="Unassembled WGS sequence"/>
</dbReference>
<dbReference type="GO" id="GO:0046872">
    <property type="term" value="F:metal ion binding"/>
    <property type="evidence" value="ECO:0007669"/>
    <property type="project" value="UniProtKB-KW"/>
</dbReference>
<comment type="caution">
    <text evidence="3">The sequence shown here is derived from an EMBL/GenBank/DDBJ whole genome shotgun (WGS) entry which is preliminary data.</text>
</comment>
<dbReference type="InterPro" id="IPR007822">
    <property type="entry name" value="LANC-like"/>
</dbReference>
<keyword evidence="1" id="KW-0862">Zinc</keyword>
<keyword evidence="3" id="KW-0418">Kinase</keyword>
<proteinExistence type="predicted"/>
<evidence type="ECO:0000256" key="1">
    <source>
        <dbReference type="PIRSR" id="PIRSR607822-1"/>
    </source>
</evidence>
<dbReference type="AlphaFoldDB" id="A0A4Y7RA34"/>
<dbReference type="PANTHER" id="PTHR12736">
    <property type="entry name" value="LANC-LIKE PROTEIN"/>
    <property type="match status" value="1"/>
</dbReference>
<evidence type="ECO:0000313" key="4">
    <source>
        <dbReference type="Proteomes" id="UP000298324"/>
    </source>
</evidence>
<dbReference type="EC" id="2.7.11.1" evidence="3"/>
<dbReference type="GO" id="GO:0005886">
    <property type="term" value="C:plasma membrane"/>
    <property type="evidence" value="ECO:0007669"/>
    <property type="project" value="TreeGrafter"/>
</dbReference>
<feature type="binding site" evidence="1">
    <location>
        <position position="722"/>
    </location>
    <ligand>
        <name>Zn(2+)</name>
        <dbReference type="ChEBI" id="CHEBI:29105"/>
    </ligand>
</feature>
<dbReference type="GO" id="GO:0031179">
    <property type="term" value="P:peptide modification"/>
    <property type="evidence" value="ECO:0007669"/>
    <property type="project" value="InterPro"/>
</dbReference>
<accession>A0A4Y7RA34</accession>
<dbReference type="InterPro" id="IPR012341">
    <property type="entry name" value="6hp_glycosidase-like_sf"/>
</dbReference>
<dbReference type="InterPro" id="IPR011009">
    <property type="entry name" value="Kinase-like_dom_sf"/>
</dbReference>
<keyword evidence="3" id="KW-0808">Transferase</keyword>
<dbReference type="SMART" id="SM01260">
    <property type="entry name" value="LANC_like"/>
    <property type="match status" value="1"/>
</dbReference>
<dbReference type="SMART" id="SM00220">
    <property type="entry name" value="S_TKc"/>
    <property type="match status" value="1"/>
</dbReference>
<dbReference type="GO" id="GO:0005975">
    <property type="term" value="P:carbohydrate metabolic process"/>
    <property type="evidence" value="ECO:0007669"/>
    <property type="project" value="InterPro"/>
</dbReference>
<gene>
    <name evidence="3" type="primary">stkP</name>
    <name evidence="3" type="ORF">Psch_02610</name>
</gene>
<dbReference type="Pfam" id="PF05147">
    <property type="entry name" value="LANC_like"/>
    <property type="match status" value="1"/>
</dbReference>
<organism evidence="3 4">
    <name type="scientific">Pelotomaculum schinkii</name>
    <dbReference type="NCBI Taxonomy" id="78350"/>
    <lineage>
        <taxon>Bacteria</taxon>
        <taxon>Bacillati</taxon>
        <taxon>Bacillota</taxon>
        <taxon>Clostridia</taxon>
        <taxon>Eubacteriales</taxon>
        <taxon>Desulfotomaculaceae</taxon>
        <taxon>Pelotomaculum</taxon>
    </lineage>
</organism>
<dbReference type="PRINTS" id="PR01950">
    <property type="entry name" value="LANCSUPER"/>
</dbReference>
<dbReference type="Gene3D" id="1.10.510.10">
    <property type="entry name" value="Transferase(Phosphotransferase) domain 1"/>
    <property type="match status" value="1"/>
</dbReference>
<dbReference type="InterPro" id="IPR000719">
    <property type="entry name" value="Prot_kinase_dom"/>
</dbReference>
<keyword evidence="4" id="KW-1185">Reference proteome</keyword>
<dbReference type="GO" id="GO:0005524">
    <property type="term" value="F:ATP binding"/>
    <property type="evidence" value="ECO:0007669"/>
    <property type="project" value="InterPro"/>
</dbReference>
<evidence type="ECO:0000313" key="3">
    <source>
        <dbReference type="EMBL" id="TEB05569.1"/>
    </source>
</evidence>
<protein>
    <submittedName>
        <fullName evidence="3">Serine/threonine-protein kinase StkP</fullName>
        <ecNumber evidence="3">2.7.11.1</ecNumber>
    </submittedName>
</protein>